<dbReference type="EMBL" id="AP023355">
    <property type="protein sequence ID" value="BCJ36974.1"/>
    <property type="molecule type" value="Genomic_DNA"/>
</dbReference>
<feature type="compositionally biased region" description="Low complexity" evidence="6">
    <location>
        <begin position="393"/>
        <end position="411"/>
    </location>
</feature>
<organism evidence="9 10">
    <name type="scientific">Actinocatenispora thailandica</name>
    <dbReference type="NCBI Taxonomy" id="227318"/>
    <lineage>
        <taxon>Bacteria</taxon>
        <taxon>Bacillati</taxon>
        <taxon>Actinomycetota</taxon>
        <taxon>Actinomycetes</taxon>
        <taxon>Micromonosporales</taxon>
        <taxon>Micromonosporaceae</taxon>
        <taxon>Actinocatenispora</taxon>
    </lineage>
</organism>
<keyword evidence="2" id="KW-1003">Cell membrane</keyword>
<feature type="domain" description="Major facilitator superfamily (MFS) profile" evidence="8">
    <location>
        <begin position="1"/>
        <end position="385"/>
    </location>
</feature>
<evidence type="ECO:0000313" key="10">
    <source>
        <dbReference type="Proteomes" id="UP000611640"/>
    </source>
</evidence>
<dbReference type="InterPro" id="IPR011701">
    <property type="entry name" value="MFS"/>
</dbReference>
<dbReference type="InterPro" id="IPR020846">
    <property type="entry name" value="MFS_dom"/>
</dbReference>
<dbReference type="PANTHER" id="PTHR23513:SF11">
    <property type="entry name" value="STAPHYLOFERRIN A TRANSPORTER"/>
    <property type="match status" value="1"/>
</dbReference>
<dbReference type="Gene3D" id="1.20.1250.20">
    <property type="entry name" value="MFS general substrate transporter like domains"/>
    <property type="match status" value="1"/>
</dbReference>
<evidence type="ECO:0000256" key="1">
    <source>
        <dbReference type="ARBA" id="ARBA00004651"/>
    </source>
</evidence>
<feature type="transmembrane region" description="Helical" evidence="7">
    <location>
        <begin position="239"/>
        <end position="261"/>
    </location>
</feature>
<reference evidence="9 10" key="1">
    <citation type="submission" date="2020-08" db="EMBL/GenBank/DDBJ databases">
        <title>Whole genome shotgun sequence of Actinocatenispora thailandica NBRC 105041.</title>
        <authorList>
            <person name="Komaki H."/>
            <person name="Tamura T."/>
        </authorList>
    </citation>
    <scope>NUCLEOTIDE SEQUENCE [LARGE SCALE GENOMIC DNA]</scope>
    <source>
        <strain evidence="9 10">NBRC 105041</strain>
    </source>
</reference>
<feature type="transmembrane region" description="Helical" evidence="7">
    <location>
        <begin position="357"/>
        <end position="378"/>
    </location>
</feature>
<dbReference type="KEGG" id="atl:Athai_44770"/>
<dbReference type="SUPFAM" id="SSF103473">
    <property type="entry name" value="MFS general substrate transporter"/>
    <property type="match status" value="1"/>
</dbReference>
<dbReference type="PROSITE" id="PS50850">
    <property type="entry name" value="MFS"/>
    <property type="match status" value="1"/>
</dbReference>
<comment type="subcellular location">
    <subcellularLocation>
        <location evidence="1">Cell membrane</location>
        <topology evidence="1">Multi-pass membrane protein</topology>
    </subcellularLocation>
</comment>
<gene>
    <name evidence="9" type="ORF">Athai_44770</name>
</gene>
<dbReference type="Pfam" id="PF07690">
    <property type="entry name" value="MFS_1"/>
    <property type="match status" value="1"/>
</dbReference>
<feature type="transmembrane region" description="Helical" evidence="7">
    <location>
        <begin position="333"/>
        <end position="351"/>
    </location>
</feature>
<feature type="transmembrane region" description="Helical" evidence="7">
    <location>
        <begin position="157"/>
        <end position="174"/>
    </location>
</feature>
<evidence type="ECO:0000256" key="3">
    <source>
        <dbReference type="ARBA" id="ARBA00022692"/>
    </source>
</evidence>
<keyword evidence="10" id="KW-1185">Reference proteome</keyword>
<feature type="region of interest" description="Disordered" evidence="6">
    <location>
        <begin position="388"/>
        <end position="469"/>
    </location>
</feature>
<dbReference type="CDD" id="cd06173">
    <property type="entry name" value="MFS_MefA_like"/>
    <property type="match status" value="1"/>
</dbReference>
<protein>
    <recommendedName>
        <fullName evidence="8">Major facilitator superfamily (MFS) profile domain-containing protein</fullName>
    </recommendedName>
</protein>
<evidence type="ECO:0000256" key="6">
    <source>
        <dbReference type="SAM" id="MobiDB-lite"/>
    </source>
</evidence>
<feature type="transmembrane region" description="Helical" evidence="7">
    <location>
        <begin position="63"/>
        <end position="84"/>
    </location>
</feature>
<evidence type="ECO:0000313" key="9">
    <source>
        <dbReference type="EMBL" id="BCJ36974.1"/>
    </source>
</evidence>
<keyword evidence="5 7" id="KW-0472">Membrane</keyword>
<dbReference type="InterPro" id="IPR036259">
    <property type="entry name" value="MFS_trans_sf"/>
</dbReference>
<evidence type="ECO:0000256" key="7">
    <source>
        <dbReference type="SAM" id="Phobius"/>
    </source>
</evidence>
<dbReference type="GO" id="GO:0005886">
    <property type="term" value="C:plasma membrane"/>
    <property type="evidence" value="ECO:0007669"/>
    <property type="project" value="UniProtKB-SubCell"/>
</dbReference>
<evidence type="ECO:0000256" key="2">
    <source>
        <dbReference type="ARBA" id="ARBA00022475"/>
    </source>
</evidence>
<dbReference type="GO" id="GO:0022857">
    <property type="term" value="F:transmembrane transporter activity"/>
    <property type="evidence" value="ECO:0007669"/>
    <property type="project" value="InterPro"/>
</dbReference>
<feature type="transmembrane region" description="Helical" evidence="7">
    <location>
        <begin position="210"/>
        <end position="233"/>
    </location>
</feature>
<accession>A0A7R7DSE3</accession>
<keyword evidence="3 7" id="KW-0812">Transmembrane</keyword>
<proteinExistence type="predicted"/>
<evidence type="ECO:0000256" key="5">
    <source>
        <dbReference type="ARBA" id="ARBA00023136"/>
    </source>
</evidence>
<name>A0A7R7DSE3_9ACTN</name>
<feature type="compositionally biased region" description="Basic and acidic residues" evidence="6">
    <location>
        <begin position="433"/>
        <end position="442"/>
    </location>
</feature>
<dbReference type="PANTHER" id="PTHR23513">
    <property type="entry name" value="INTEGRAL MEMBRANE EFFLUX PROTEIN-RELATED"/>
    <property type="match status" value="1"/>
</dbReference>
<keyword evidence="4 7" id="KW-1133">Transmembrane helix</keyword>
<evidence type="ECO:0000256" key="4">
    <source>
        <dbReference type="ARBA" id="ARBA00022989"/>
    </source>
</evidence>
<feature type="transmembrane region" description="Helical" evidence="7">
    <location>
        <begin position="298"/>
        <end position="321"/>
    </location>
</feature>
<evidence type="ECO:0000259" key="8">
    <source>
        <dbReference type="PROSITE" id="PS50850"/>
    </source>
</evidence>
<feature type="transmembrane region" description="Helical" evidence="7">
    <location>
        <begin position="17"/>
        <end position="42"/>
    </location>
</feature>
<sequence>MWGSQALSDLGSSMSSLAYPLVVLVLTHNAVLAGAVGTAAMVAKTAVRLPAGVLADRVNRRRLMLACDSIRLVAFAGLAASLLLGYGNVLVIAVVAMIESVCAAAFDTSAMSAVRNLVPLDQVSTAVARDEARSYAVGLVGPPIGGAVFGLGRALPFLADAISYLVSLVGLLLIRRPMQETAEPAGTATSPLRDLLEGLRYTVTTPFLRAAMLIAAPLNFAINGMLFGIIILLQRNGTPPVLIGTVETIVGVGGLIGALAASSMMRRFAFPKLLRAITLLGIPLLLAAWPLASTPLAAAPVALLILLGPPLNAGLFGHLAATTPDRLQGRVNSAFMTAAMGLAALAPLLAGTLAAHFGAAGVVLAFTAAFAVSTVAALTAKGIREMRPVTTSETAPAGAGTEPGTAEVGEPQADSAQSEPVGAEPVETGAGDADDRPGDGDAYRIGGPHGAGARDARGAGDRPGTGDAG</sequence>
<dbReference type="AlphaFoldDB" id="A0A7R7DSE3"/>
<dbReference type="Proteomes" id="UP000611640">
    <property type="component" value="Chromosome"/>
</dbReference>
<feature type="transmembrane region" description="Helical" evidence="7">
    <location>
        <begin position="273"/>
        <end position="292"/>
    </location>
</feature>